<evidence type="ECO:0000313" key="3">
    <source>
        <dbReference type="EMBL" id="SER01646.1"/>
    </source>
</evidence>
<organism evidence="3 4">
    <name type="scientific">Streptomyces radiopugnans</name>
    <dbReference type="NCBI Taxonomy" id="403935"/>
    <lineage>
        <taxon>Bacteria</taxon>
        <taxon>Bacillati</taxon>
        <taxon>Actinomycetota</taxon>
        <taxon>Actinomycetes</taxon>
        <taxon>Kitasatosporales</taxon>
        <taxon>Streptomycetaceae</taxon>
        <taxon>Streptomyces</taxon>
    </lineage>
</organism>
<sequence>MNTGLKITAFTAALAAAFGAAYGVGNAVDPVSTEPAHATHADHGAGAEHEDAAPGHGGGEGGHGEKQAGGLQISEGGYTLDLETSRVKAGEETELSFTVRGEDGRPLTSYRTEHGKQLHLILASRDLAVYRHLHPKRAADGAWSVPVNLPAAGGYRVFADFVPAVKGAKPLTLGADLAAVGKYEPEELPEPSRTATVDGYTVTLDGSLRPGASGTLDLKVAKDGRPVTDLQPYLGAYGHLVALRAGDLAYLHVHPNGEPGDGTTEPGPTVSFATTAPSSGSYRLFLDFKHDGKVRTAAFTVTADGTAKPRGEAQEEDADTGHDDGAHRH</sequence>
<evidence type="ECO:0000313" key="4">
    <source>
        <dbReference type="Proteomes" id="UP000199055"/>
    </source>
</evidence>
<accession>A0A1H9KR48</accession>
<dbReference type="STRING" id="403935.SAMN05216481_12811"/>
<dbReference type="RefSeq" id="WP_093663393.1">
    <property type="nucleotide sequence ID" value="NZ_FOET01000028.1"/>
</dbReference>
<feature type="region of interest" description="Disordered" evidence="1">
    <location>
        <begin position="33"/>
        <end position="71"/>
    </location>
</feature>
<feature type="region of interest" description="Disordered" evidence="1">
    <location>
        <begin position="303"/>
        <end position="329"/>
    </location>
</feature>
<feature type="compositionally biased region" description="Basic and acidic residues" evidence="1">
    <location>
        <begin position="307"/>
        <end position="329"/>
    </location>
</feature>
<evidence type="ECO:0000256" key="1">
    <source>
        <dbReference type="SAM" id="MobiDB-lite"/>
    </source>
</evidence>
<feature type="compositionally biased region" description="Basic and acidic residues" evidence="1">
    <location>
        <begin position="37"/>
        <end position="53"/>
    </location>
</feature>
<name>A0A1H9KR48_9ACTN</name>
<keyword evidence="4" id="KW-1185">Reference proteome</keyword>
<feature type="signal peptide" evidence="2">
    <location>
        <begin position="1"/>
        <end position="27"/>
    </location>
</feature>
<protein>
    <recommendedName>
        <fullName evidence="5">DUF748 domain-containing protein</fullName>
    </recommendedName>
</protein>
<feature type="chain" id="PRO_5039289308" description="DUF748 domain-containing protein" evidence="2">
    <location>
        <begin position="28"/>
        <end position="329"/>
    </location>
</feature>
<proteinExistence type="predicted"/>
<evidence type="ECO:0000256" key="2">
    <source>
        <dbReference type="SAM" id="SignalP"/>
    </source>
</evidence>
<reference evidence="3 4" key="1">
    <citation type="submission" date="2016-10" db="EMBL/GenBank/DDBJ databases">
        <authorList>
            <person name="de Groot N.N."/>
        </authorList>
    </citation>
    <scope>NUCLEOTIDE SEQUENCE [LARGE SCALE GENOMIC DNA]</scope>
    <source>
        <strain evidence="3 4">CGMCC 4.3519</strain>
    </source>
</reference>
<dbReference type="AlphaFoldDB" id="A0A1H9KR48"/>
<dbReference type="EMBL" id="FOET01000028">
    <property type="protein sequence ID" value="SER01646.1"/>
    <property type="molecule type" value="Genomic_DNA"/>
</dbReference>
<keyword evidence="2" id="KW-0732">Signal</keyword>
<dbReference type="Proteomes" id="UP000199055">
    <property type="component" value="Unassembled WGS sequence"/>
</dbReference>
<evidence type="ECO:0008006" key="5">
    <source>
        <dbReference type="Google" id="ProtNLM"/>
    </source>
</evidence>
<gene>
    <name evidence="3" type="ORF">SAMN05216481_12811</name>
</gene>